<dbReference type="KEGG" id="tro:trd_1198"/>
<dbReference type="OrthoDB" id="9777509at2"/>
<dbReference type="Proteomes" id="UP000000447">
    <property type="component" value="Chromosome"/>
</dbReference>
<dbReference type="AlphaFoldDB" id="B9L1D8"/>
<dbReference type="InterPro" id="IPR014846">
    <property type="entry name" value="DUF1786_pyruvate_format-lyase"/>
</dbReference>
<sequence length="361" mass="38956">MKPPIRILALDAGAGTQDIVLYESDREPENCVKLVLPSQTQVVATRIRRITSRARPLHLAGHLMGGGASSDAIHAHLAAGLPVSAQPDAARTLHNDLDRVQRMGIELTELPPLGAEIVWLGDVDVPALTHALRAFEVELPALWAIAVQDHGYDPSTDAHEHRYRFLAELLEQADDLRALAFRIPPAYLLRMQAVRRQVPGCVLMDTGPAAVLGALCDPVVWRAARSDGAVVVNVGNMHTFGVAIRGTRIYGLFEHHTGGVTPAILADLVSKLQSGRLTHPDVVRLGGHGAVLTPSYVAAAPFPFVAITGPNRSLVRSLGWYEAAPFGDMMVTGCYGLIEATLRLLERETGDRLPSLLPQED</sequence>
<proteinExistence type="predicted"/>
<dbReference type="EMBL" id="CP001275">
    <property type="protein sequence ID" value="ACM05139.1"/>
    <property type="molecule type" value="Genomic_DNA"/>
</dbReference>
<accession>B9L1D8</accession>
<dbReference type="HOGENOM" id="CLU_803466_0_0_0"/>
<dbReference type="RefSeq" id="WP_015922149.1">
    <property type="nucleotide sequence ID" value="NC_011959.1"/>
</dbReference>
<gene>
    <name evidence="1" type="ordered locus">trd_1198</name>
</gene>
<evidence type="ECO:0000313" key="1">
    <source>
        <dbReference type="EMBL" id="ACM05139.1"/>
    </source>
</evidence>
<keyword evidence="2" id="KW-1185">Reference proteome</keyword>
<reference evidence="1 2" key="1">
    <citation type="journal article" date="2009" name="PLoS ONE">
        <title>Complete genome sequence of the aerobic CO-oxidizing thermophile Thermomicrobium roseum.</title>
        <authorList>
            <person name="Wu D."/>
            <person name="Raymond J."/>
            <person name="Wu M."/>
            <person name="Chatterji S."/>
            <person name="Ren Q."/>
            <person name="Graham J.E."/>
            <person name="Bryant D.A."/>
            <person name="Robb F."/>
            <person name="Colman A."/>
            <person name="Tallon L.J."/>
            <person name="Badger J.H."/>
            <person name="Madupu R."/>
            <person name="Ward N.L."/>
            <person name="Eisen J.A."/>
        </authorList>
    </citation>
    <scope>NUCLEOTIDE SEQUENCE [LARGE SCALE GENOMIC DNA]</scope>
    <source>
        <strain evidence="2">ATCC 27502 / DSM 5159 / P-2</strain>
    </source>
</reference>
<dbReference type="STRING" id="309801.trd_1198"/>
<evidence type="ECO:0000313" key="2">
    <source>
        <dbReference type="Proteomes" id="UP000000447"/>
    </source>
</evidence>
<organism evidence="1 2">
    <name type="scientific">Thermomicrobium roseum (strain ATCC 27502 / DSM 5159 / P-2)</name>
    <dbReference type="NCBI Taxonomy" id="309801"/>
    <lineage>
        <taxon>Bacteria</taxon>
        <taxon>Pseudomonadati</taxon>
        <taxon>Thermomicrobiota</taxon>
        <taxon>Thermomicrobia</taxon>
        <taxon>Thermomicrobiales</taxon>
        <taxon>Thermomicrobiaceae</taxon>
        <taxon>Thermomicrobium</taxon>
    </lineage>
</organism>
<dbReference type="eggNOG" id="COG4012">
    <property type="taxonomic scope" value="Bacteria"/>
</dbReference>
<evidence type="ECO:0008006" key="3">
    <source>
        <dbReference type="Google" id="ProtNLM"/>
    </source>
</evidence>
<protein>
    <recommendedName>
        <fullName evidence="3">Pyruvate formate lyase-activating protein</fullName>
    </recommendedName>
</protein>
<dbReference type="Pfam" id="PF08735">
    <property type="entry name" value="DUF1786"/>
    <property type="match status" value="1"/>
</dbReference>
<name>B9L1D8_THERP</name>